<dbReference type="Gene3D" id="3.40.50.150">
    <property type="entry name" value="Vaccinia Virus protein VP39"/>
    <property type="match status" value="1"/>
</dbReference>
<gene>
    <name evidence="2" type="ORF">LB452_10515</name>
</gene>
<reference evidence="3" key="1">
    <citation type="submission" date="2023-07" db="EMBL/GenBank/DDBJ databases">
        <title>Novel species isolated from saline lakes on Tibetan Plateau.</title>
        <authorList>
            <person name="Lu H."/>
        </authorList>
    </citation>
    <scope>NUCLEOTIDE SEQUENCE [LARGE SCALE GENOMIC DNA]</scope>
    <source>
        <strain evidence="3">CAK8W</strain>
    </source>
</reference>
<evidence type="ECO:0000259" key="1">
    <source>
        <dbReference type="Pfam" id="PF08241"/>
    </source>
</evidence>
<feature type="domain" description="Methyltransferase type 11" evidence="1">
    <location>
        <begin position="34"/>
        <end position="110"/>
    </location>
</feature>
<keyword evidence="2" id="KW-0489">Methyltransferase</keyword>
<organism evidence="2 3">
    <name type="scientific">Psychroflexus longus</name>
    <dbReference type="NCBI Taxonomy" id="2873596"/>
    <lineage>
        <taxon>Bacteria</taxon>
        <taxon>Pseudomonadati</taxon>
        <taxon>Bacteroidota</taxon>
        <taxon>Flavobacteriia</taxon>
        <taxon>Flavobacteriales</taxon>
        <taxon>Flavobacteriaceae</taxon>
        <taxon>Psychroflexus</taxon>
    </lineage>
</organism>
<dbReference type="RefSeq" id="WP_224461698.1">
    <property type="nucleotide sequence ID" value="NZ_JAIQZE010000011.1"/>
</dbReference>
<dbReference type="SUPFAM" id="SSF53335">
    <property type="entry name" value="S-adenosyl-L-methionine-dependent methyltransferases"/>
    <property type="match status" value="1"/>
</dbReference>
<dbReference type="InterPro" id="IPR029063">
    <property type="entry name" value="SAM-dependent_MTases_sf"/>
</dbReference>
<dbReference type="PANTHER" id="PTHR43591">
    <property type="entry name" value="METHYLTRANSFERASE"/>
    <property type="match status" value="1"/>
</dbReference>
<dbReference type="Proteomes" id="UP001199314">
    <property type="component" value="Unassembled WGS sequence"/>
</dbReference>
<sequence length="188" mass="21706">MSVYNTITYLKDNRRNASKAKLIGDFLNHSKTILDIGTGSGGLANYLKNKDFDVTSVDVVDKTIHQHITPVIYDGQKLPFDDHSFDTSMLITVLHHCPNPEQVFAEAVRVSNRKIIILEDVYSTWLMKRLTWFMDSLVNMEFKGHPHSNKPEAEWEALFQEHCLVVKKKTRTKVLAIFTQVMYHLEKI</sequence>
<dbReference type="GO" id="GO:0008168">
    <property type="term" value="F:methyltransferase activity"/>
    <property type="evidence" value="ECO:0007669"/>
    <property type="project" value="UniProtKB-KW"/>
</dbReference>
<dbReference type="CDD" id="cd02440">
    <property type="entry name" value="AdoMet_MTases"/>
    <property type="match status" value="1"/>
</dbReference>
<keyword evidence="3" id="KW-1185">Reference proteome</keyword>
<comment type="caution">
    <text evidence="2">The sequence shown here is derived from an EMBL/GenBank/DDBJ whole genome shotgun (WGS) entry which is preliminary data.</text>
</comment>
<evidence type="ECO:0000313" key="3">
    <source>
        <dbReference type="Proteomes" id="UP001199314"/>
    </source>
</evidence>
<dbReference type="EMBL" id="JAIQZE010000011">
    <property type="protein sequence ID" value="MBZ9779357.1"/>
    <property type="molecule type" value="Genomic_DNA"/>
</dbReference>
<dbReference type="InterPro" id="IPR013216">
    <property type="entry name" value="Methyltransf_11"/>
</dbReference>
<protein>
    <submittedName>
        <fullName evidence="2">Class I SAM-dependent methyltransferase</fullName>
    </submittedName>
</protein>
<dbReference type="Pfam" id="PF08241">
    <property type="entry name" value="Methyltransf_11"/>
    <property type="match status" value="1"/>
</dbReference>
<name>A0ABS7XN09_9FLAO</name>
<proteinExistence type="predicted"/>
<accession>A0ABS7XN09</accession>
<evidence type="ECO:0000313" key="2">
    <source>
        <dbReference type="EMBL" id="MBZ9779357.1"/>
    </source>
</evidence>
<keyword evidence="2" id="KW-0808">Transferase</keyword>
<dbReference type="GO" id="GO:0032259">
    <property type="term" value="P:methylation"/>
    <property type="evidence" value="ECO:0007669"/>
    <property type="project" value="UniProtKB-KW"/>
</dbReference>